<keyword evidence="2" id="KW-0808">Transferase</keyword>
<dbReference type="InterPro" id="IPR013216">
    <property type="entry name" value="Methyltransf_11"/>
</dbReference>
<sequence>MLGRVLYCRQFLDAALAETNSADARYIAFQSYLTAPFLLRQVNELEYSFTGKIICDAGTGLGILPCVLKEKNPLKIIAFDLDAGSLKTAAAINGSANTSYINADVRSMPFKAEIFDAIFARYVFQHINISPPFLSEIKRTLKYGGLLILIDIEDDMTLYYPEPTDNSKKLFNAYSRYQALNGGDRNISKKLPSFLSSGGFCDIKIKPFTQIFFKRKNDYGSAGQIKNAFLLLQNEFESVKKNLFEKKMITPPEYHIGLNDYYKFLNSEKEDILVSKTDFLITCVKK</sequence>
<dbReference type="GO" id="GO:0032259">
    <property type="term" value="P:methylation"/>
    <property type="evidence" value="ECO:0007669"/>
    <property type="project" value="UniProtKB-KW"/>
</dbReference>
<feature type="domain" description="Methyltransferase type 11" evidence="1">
    <location>
        <begin position="56"/>
        <end position="149"/>
    </location>
</feature>
<dbReference type="InterPro" id="IPR029063">
    <property type="entry name" value="SAM-dependent_MTases_sf"/>
</dbReference>
<dbReference type="CDD" id="cd02440">
    <property type="entry name" value="AdoMet_MTases"/>
    <property type="match status" value="1"/>
</dbReference>
<dbReference type="SUPFAM" id="SSF53335">
    <property type="entry name" value="S-adenosyl-L-methionine-dependent methyltransferases"/>
    <property type="match status" value="1"/>
</dbReference>
<dbReference type="Proteomes" id="UP000322454">
    <property type="component" value="Unassembled WGS sequence"/>
</dbReference>
<gene>
    <name evidence="2" type="ORF">EVJ48_03735</name>
</gene>
<dbReference type="GO" id="GO:0008757">
    <property type="term" value="F:S-adenosylmethionine-dependent methyltransferase activity"/>
    <property type="evidence" value="ECO:0007669"/>
    <property type="project" value="InterPro"/>
</dbReference>
<organism evidence="2 3">
    <name type="scientific">Candidatus Acidulodesulfobacterium acidiphilum</name>
    <dbReference type="NCBI Taxonomy" id="2597224"/>
    <lineage>
        <taxon>Bacteria</taxon>
        <taxon>Deltaproteobacteria</taxon>
        <taxon>Candidatus Acidulodesulfobacterales</taxon>
        <taxon>Candidatus Acidulodesulfobacterium</taxon>
    </lineage>
</organism>
<dbReference type="PANTHER" id="PTHR43861">
    <property type="entry name" value="TRANS-ACONITATE 2-METHYLTRANSFERASE-RELATED"/>
    <property type="match status" value="1"/>
</dbReference>
<name>A0A520XF37_9DELT</name>
<keyword evidence="2" id="KW-0489">Methyltransferase</keyword>
<dbReference type="EMBL" id="SHMQ01000006">
    <property type="protein sequence ID" value="RZV39804.1"/>
    <property type="molecule type" value="Genomic_DNA"/>
</dbReference>
<comment type="caution">
    <text evidence="2">The sequence shown here is derived from an EMBL/GenBank/DDBJ whole genome shotgun (WGS) entry which is preliminary data.</text>
</comment>
<dbReference type="Pfam" id="PF08241">
    <property type="entry name" value="Methyltransf_11"/>
    <property type="match status" value="1"/>
</dbReference>
<accession>A0A520XF37</accession>
<reference evidence="2 3" key="1">
    <citation type="submission" date="2019-01" db="EMBL/GenBank/DDBJ databases">
        <title>Insights into ecological role of a new deltaproteobacterial order Candidatus Sinidesulfobacterales (Sva0485) by metagenomics and metatranscriptomics.</title>
        <authorList>
            <person name="Tan S."/>
            <person name="Liu J."/>
            <person name="Fang Y."/>
            <person name="Hedlund B."/>
            <person name="Lian Z.-H."/>
            <person name="Huang L.-Y."/>
            <person name="Li J.-T."/>
            <person name="Huang L.-N."/>
            <person name="Li W.-J."/>
            <person name="Jiang H.-C."/>
            <person name="Dong H.-L."/>
            <person name="Shu W.-S."/>
        </authorList>
    </citation>
    <scope>NUCLEOTIDE SEQUENCE [LARGE SCALE GENOMIC DNA]</scope>
    <source>
        <strain evidence="2">AP4</strain>
    </source>
</reference>
<protein>
    <submittedName>
        <fullName evidence="2">Class I SAM-dependent methyltransferase</fullName>
    </submittedName>
</protein>
<evidence type="ECO:0000313" key="3">
    <source>
        <dbReference type="Proteomes" id="UP000322454"/>
    </source>
</evidence>
<proteinExistence type="predicted"/>
<evidence type="ECO:0000259" key="1">
    <source>
        <dbReference type="Pfam" id="PF08241"/>
    </source>
</evidence>
<evidence type="ECO:0000313" key="2">
    <source>
        <dbReference type="EMBL" id="RZV39804.1"/>
    </source>
</evidence>
<dbReference type="Gene3D" id="3.40.50.150">
    <property type="entry name" value="Vaccinia Virus protein VP39"/>
    <property type="match status" value="1"/>
</dbReference>
<dbReference type="AlphaFoldDB" id="A0A520XF37"/>